<evidence type="ECO:0000256" key="2">
    <source>
        <dbReference type="ARBA" id="ARBA00023125"/>
    </source>
</evidence>
<proteinExistence type="predicted"/>
<dbReference type="InterPro" id="IPR018062">
    <property type="entry name" value="HTH_AraC-typ_CS"/>
</dbReference>
<comment type="caution">
    <text evidence="5">The sequence shown here is derived from an EMBL/GenBank/DDBJ whole genome shotgun (WGS) entry which is preliminary data.</text>
</comment>
<dbReference type="SUPFAM" id="SSF46689">
    <property type="entry name" value="Homeodomain-like"/>
    <property type="match status" value="2"/>
</dbReference>
<dbReference type="PROSITE" id="PS00041">
    <property type="entry name" value="HTH_ARAC_FAMILY_1"/>
    <property type="match status" value="1"/>
</dbReference>
<dbReference type="InterPro" id="IPR009057">
    <property type="entry name" value="Homeodomain-like_sf"/>
</dbReference>
<keyword evidence="3" id="KW-0804">Transcription</keyword>
<dbReference type="InterPro" id="IPR020449">
    <property type="entry name" value="Tscrpt_reg_AraC-type_HTH"/>
</dbReference>
<evidence type="ECO:0000313" key="6">
    <source>
        <dbReference type="Proteomes" id="UP000838748"/>
    </source>
</evidence>
<dbReference type="EMBL" id="CAKLDM010000002">
    <property type="protein sequence ID" value="CAH0541214.1"/>
    <property type="molecule type" value="Genomic_DNA"/>
</dbReference>
<evidence type="ECO:0000256" key="3">
    <source>
        <dbReference type="ARBA" id="ARBA00023163"/>
    </source>
</evidence>
<gene>
    <name evidence="5" type="primary">rhaR_4</name>
    <name evidence="5" type="ORF">VMF7928_03452</name>
</gene>
<dbReference type="InterPro" id="IPR018060">
    <property type="entry name" value="HTH_AraC"/>
</dbReference>
<sequence length="246" mass="28573">MDVLHTGHWIGKSISYIPRDTLSSIERYFKVIESGHDVSVLSEPDIDFCFFYFDKNQNNPLLLTSVKICQNLNKSLIIIHNGSVDEEILSLDIVVNSFDVDKGDISDWVEQLSKNIHYNFTSHQEVIDIHKNEPQLSNQNISKNLLEILRYIELNLSKTIKEEDIAEYCHYSVTYFSKVFHNSVGMSFRDYLTTKRITLAKQLLIDDRKSKIAFIAYQCGYKDVSYFSRIFKKKTGVSPGLFRQIH</sequence>
<evidence type="ECO:0000259" key="4">
    <source>
        <dbReference type="PROSITE" id="PS01124"/>
    </source>
</evidence>
<feature type="domain" description="HTH araC/xylS-type" evidence="4">
    <location>
        <begin position="146"/>
        <end position="245"/>
    </location>
</feature>
<evidence type="ECO:0000313" key="5">
    <source>
        <dbReference type="EMBL" id="CAH0541214.1"/>
    </source>
</evidence>
<dbReference type="RefSeq" id="WP_237362930.1">
    <property type="nucleotide sequence ID" value="NZ_CAKLDM010000002.1"/>
</dbReference>
<dbReference type="PANTHER" id="PTHR43280">
    <property type="entry name" value="ARAC-FAMILY TRANSCRIPTIONAL REGULATOR"/>
    <property type="match status" value="1"/>
</dbReference>
<dbReference type="Pfam" id="PF12833">
    <property type="entry name" value="HTH_18"/>
    <property type="match status" value="1"/>
</dbReference>
<dbReference type="PRINTS" id="PR00032">
    <property type="entry name" value="HTHARAC"/>
</dbReference>
<dbReference type="PANTHER" id="PTHR43280:SF28">
    <property type="entry name" value="HTH-TYPE TRANSCRIPTIONAL ACTIVATOR RHAS"/>
    <property type="match status" value="1"/>
</dbReference>
<name>A0ABM9A7C1_9VIBR</name>
<dbReference type="Proteomes" id="UP000838748">
    <property type="component" value="Unassembled WGS sequence"/>
</dbReference>
<accession>A0ABM9A7C1</accession>
<protein>
    <submittedName>
        <fullName evidence="5">HTH-type transcriptional activator RhaR</fullName>
    </submittedName>
</protein>
<dbReference type="Gene3D" id="1.10.10.60">
    <property type="entry name" value="Homeodomain-like"/>
    <property type="match status" value="2"/>
</dbReference>
<organism evidence="5 6">
    <name type="scientific">Vibrio marisflavi CECT 7928</name>
    <dbReference type="NCBI Taxonomy" id="634439"/>
    <lineage>
        <taxon>Bacteria</taxon>
        <taxon>Pseudomonadati</taxon>
        <taxon>Pseudomonadota</taxon>
        <taxon>Gammaproteobacteria</taxon>
        <taxon>Vibrionales</taxon>
        <taxon>Vibrionaceae</taxon>
        <taxon>Vibrio</taxon>
    </lineage>
</organism>
<dbReference type="SMART" id="SM00342">
    <property type="entry name" value="HTH_ARAC"/>
    <property type="match status" value="1"/>
</dbReference>
<keyword evidence="1" id="KW-0805">Transcription regulation</keyword>
<keyword evidence="6" id="KW-1185">Reference proteome</keyword>
<evidence type="ECO:0000256" key="1">
    <source>
        <dbReference type="ARBA" id="ARBA00023015"/>
    </source>
</evidence>
<reference evidence="5" key="1">
    <citation type="submission" date="2021-11" db="EMBL/GenBank/DDBJ databases">
        <authorList>
            <person name="Rodrigo-Torres L."/>
            <person name="Arahal R. D."/>
            <person name="Lucena T."/>
        </authorList>
    </citation>
    <scope>NUCLEOTIDE SEQUENCE</scope>
    <source>
        <strain evidence="5">CECT 7928</strain>
    </source>
</reference>
<dbReference type="PROSITE" id="PS01124">
    <property type="entry name" value="HTH_ARAC_FAMILY_2"/>
    <property type="match status" value="1"/>
</dbReference>
<keyword evidence="2" id="KW-0238">DNA-binding</keyword>